<dbReference type="InterPro" id="IPR013328">
    <property type="entry name" value="6PGD_dom2"/>
</dbReference>
<reference evidence="4" key="1">
    <citation type="journal article" date="2021" name="Open Biol.">
        <title>Shared evolutionary footprints suggest mitochondrial oxidative damage underlies multiple complex I losses in fungi.</title>
        <authorList>
            <person name="Schikora-Tamarit M.A."/>
            <person name="Marcet-Houben M."/>
            <person name="Nosek J."/>
            <person name="Gabaldon T."/>
        </authorList>
    </citation>
    <scope>NUCLEOTIDE SEQUENCE</scope>
    <source>
        <strain evidence="4">CBS6075</strain>
    </source>
</reference>
<feature type="compositionally biased region" description="Low complexity" evidence="2">
    <location>
        <begin position="815"/>
        <end position="835"/>
    </location>
</feature>
<feature type="region of interest" description="Disordered" evidence="2">
    <location>
        <begin position="455"/>
        <end position="480"/>
    </location>
</feature>
<evidence type="ECO:0000259" key="3">
    <source>
        <dbReference type="Pfam" id="PF08546"/>
    </source>
</evidence>
<dbReference type="PANTHER" id="PTHR21708:SF25">
    <property type="entry name" value="PROTEIN PAM1-RELATED"/>
    <property type="match status" value="1"/>
</dbReference>
<sequence>MTSRYNVLSVGSHPNLAFYNWRLFSSKTCDLTVVSPTTKANNTFHWTSLQFGNSRYSLSTVYDSLDAYLAQTEANGTKLAKIDYIFVSAVSLQDLASIFGKLVNVIASQLAVNNVPTIIVESTNFVNLEPFVKLSMQLDVELPVLSIMSDYDIRLVGDNNYEVYKSKKESDLLYVGRSGTQDTYSKTDIRLINEISDLFESAGIDVYKLSTPLEFLSYQWKFALPKIAIEPLSILFEKPFPDQLQEQILAKPLISGLISEIISVIKTMGCKLFKSYDSESSLLQRIGQLYPVTKLSPDYSEAPKLFYDFYNQNEIHLDLLLLQPILIADDFHIKTPYLEFLYAMMTQFSNSNISTLDNETSIFWLRRNADNIRNLKLQRDEISVKNDLKEKEIAESKLRLAQPIVQPPIIPATIQPSPPASQQSQPSQADRGAFNFENKEYLQPHDQRAYDRAYQNNSDPALSNGSAGMNGSSASGGDQNIESDLEELSQMAHAYVIADQPPAAQNSAAGYQPKPIPSIYSQQRETQQLPPAAQPYYQQPAPQTQQAQQAQQYQQYQQQQQAAQQAQYQQQYQQYQQQPFSVQPAQPAQPVPPAAPGPEYYNGSSSPTYVPQQGLPQGLPSQGLPNQQQIFPPKMQGQQFQGRRQSVPLSYTQDNLSMFSGMNGHQGNYDNGDFQSHMSRQASRQFKPTSRKNRKSTTMINGPILGNDTRGMPSRHSMMPSYQSGNGSSNTIPTQQYTHRQSSSGTLNTMPRRSQTSNGLGINGAQKPPKPQQQVVPPVQPQSTGGVPPQAQQYPAAPVASAPVASFSRQPTQTGLSGEIASGSGSGSNSSLLASQQDSNLRPVPKATPAPNTPAYTPPSSEPKEAEKKKKKRGFFGRKK</sequence>
<feature type="compositionally biased region" description="Polar residues" evidence="2">
    <location>
        <begin position="673"/>
        <end position="688"/>
    </location>
</feature>
<feature type="region of interest" description="Disordered" evidence="2">
    <location>
        <begin position="578"/>
        <end position="630"/>
    </location>
</feature>
<dbReference type="InterPro" id="IPR013752">
    <property type="entry name" value="KPA_reductase"/>
</dbReference>
<feature type="domain" description="Ketopantoate reductase C-terminal" evidence="3">
    <location>
        <begin position="215"/>
        <end position="346"/>
    </location>
</feature>
<evidence type="ECO:0000256" key="1">
    <source>
        <dbReference type="SAM" id="Coils"/>
    </source>
</evidence>
<dbReference type="InterPro" id="IPR008927">
    <property type="entry name" value="6-PGluconate_DH-like_C_sf"/>
</dbReference>
<feature type="compositionally biased region" description="Low complexity" evidence="2">
    <location>
        <begin position="611"/>
        <end position="629"/>
    </location>
</feature>
<evidence type="ECO:0000313" key="5">
    <source>
        <dbReference type="Proteomes" id="UP000769157"/>
    </source>
</evidence>
<dbReference type="InterPro" id="IPR051402">
    <property type="entry name" value="KPR-Related"/>
</dbReference>
<feature type="compositionally biased region" description="Pro residues" evidence="2">
    <location>
        <begin position="846"/>
        <end position="861"/>
    </location>
</feature>
<dbReference type="EMBL" id="JAEUBE010000084">
    <property type="protein sequence ID" value="KAH3671054.1"/>
    <property type="molecule type" value="Genomic_DNA"/>
</dbReference>
<proteinExistence type="predicted"/>
<feature type="region of interest" description="Disordered" evidence="2">
    <location>
        <begin position="409"/>
        <end position="430"/>
    </location>
</feature>
<evidence type="ECO:0000313" key="4">
    <source>
        <dbReference type="EMBL" id="KAH3671054.1"/>
    </source>
</evidence>
<feature type="compositionally biased region" description="Low complexity" evidence="2">
    <location>
        <begin position="772"/>
        <end position="808"/>
    </location>
</feature>
<name>A0A9P8PGX4_9ASCO</name>
<feature type="compositionally biased region" description="Low complexity" evidence="2">
    <location>
        <begin position="463"/>
        <end position="477"/>
    </location>
</feature>
<dbReference type="SUPFAM" id="SSF48179">
    <property type="entry name" value="6-phosphogluconate dehydrogenase C-terminal domain-like"/>
    <property type="match status" value="1"/>
</dbReference>
<dbReference type="PANTHER" id="PTHR21708">
    <property type="entry name" value="PROBABLE 2-DEHYDROPANTOATE 2-REDUCTASE"/>
    <property type="match status" value="1"/>
</dbReference>
<evidence type="ECO:0000256" key="2">
    <source>
        <dbReference type="SAM" id="MobiDB-lite"/>
    </source>
</evidence>
<protein>
    <recommendedName>
        <fullName evidence="3">Ketopantoate reductase C-terminal domain-containing protein</fullName>
    </recommendedName>
</protein>
<feature type="compositionally biased region" description="Pro residues" evidence="2">
    <location>
        <begin position="587"/>
        <end position="596"/>
    </location>
</feature>
<dbReference type="GeneID" id="70232733"/>
<feature type="compositionally biased region" description="Basic residues" evidence="2">
    <location>
        <begin position="869"/>
        <end position="880"/>
    </location>
</feature>
<organism evidence="4 5">
    <name type="scientific">Ogataea philodendri</name>
    <dbReference type="NCBI Taxonomy" id="1378263"/>
    <lineage>
        <taxon>Eukaryota</taxon>
        <taxon>Fungi</taxon>
        <taxon>Dikarya</taxon>
        <taxon>Ascomycota</taxon>
        <taxon>Saccharomycotina</taxon>
        <taxon>Pichiomycetes</taxon>
        <taxon>Pichiales</taxon>
        <taxon>Pichiaceae</taxon>
        <taxon>Ogataea</taxon>
    </lineage>
</organism>
<keyword evidence="5" id="KW-1185">Reference proteome</keyword>
<reference evidence="4" key="2">
    <citation type="submission" date="2021-01" db="EMBL/GenBank/DDBJ databases">
        <authorList>
            <person name="Schikora-Tamarit M.A."/>
        </authorList>
    </citation>
    <scope>NUCLEOTIDE SEQUENCE</scope>
    <source>
        <strain evidence="4">CBS6075</strain>
    </source>
</reference>
<dbReference type="AlphaFoldDB" id="A0A9P8PGX4"/>
<feature type="compositionally biased region" description="Polar residues" evidence="2">
    <location>
        <begin position="720"/>
        <end position="760"/>
    </location>
</feature>
<feature type="compositionally biased region" description="Low complexity" evidence="2">
    <location>
        <begin position="411"/>
        <end position="429"/>
    </location>
</feature>
<dbReference type="Gene3D" id="1.10.1040.10">
    <property type="entry name" value="N-(1-d-carboxylethyl)-l-norvaline Dehydrogenase, domain 2"/>
    <property type="match status" value="1"/>
</dbReference>
<dbReference type="Pfam" id="PF08546">
    <property type="entry name" value="ApbA_C"/>
    <property type="match status" value="1"/>
</dbReference>
<dbReference type="OrthoDB" id="5302359at2759"/>
<feature type="region of interest" description="Disordered" evidence="2">
    <location>
        <begin position="673"/>
        <end position="880"/>
    </location>
</feature>
<dbReference type="Proteomes" id="UP000769157">
    <property type="component" value="Unassembled WGS sequence"/>
</dbReference>
<dbReference type="GO" id="GO:0005737">
    <property type="term" value="C:cytoplasm"/>
    <property type="evidence" value="ECO:0007669"/>
    <property type="project" value="TreeGrafter"/>
</dbReference>
<gene>
    <name evidence="4" type="ORF">OGAPHI_000765</name>
</gene>
<feature type="coiled-coil region" evidence="1">
    <location>
        <begin position="546"/>
        <end position="578"/>
    </location>
</feature>
<keyword evidence="1" id="KW-0175">Coiled coil</keyword>
<dbReference type="RefSeq" id="XP_046064422.1">
    <property type="nucleotide sequence ID" value="XM_046208895.1"/>
</dbReference>
<comment type="caution">
    <text evidence="4">The sequence shown here is derived from an EMBL/GenBank/DDBJ whole genome shotgun (WGS) entry which is preliminary data.</text>
</comment>
<accession>A0A9P8PGX4</accession>